<dbReference type="AlphaFoldDB" id="A0AAV9H2M6"/>
<comment type="caution">
    <text evidence="2">The sequence shown here is derived from an EMBL/GenBank/DDBJ whole genome shotgun (WGS) entry which is preliminary data.</text>
</comment>
<proteinExistence type="predicted"/>
<evidence type="ECO:0000313" key="2">
    <source>
        <dbReference type="EMBL" id="KAK4454847.1"/>
    </source>
</evidence>
<reference evidence="2" key="1">
    <citation type="journal article" date="2023" name="Mol. Phylogenet. Evol.">
        <title>Genome-scale phylogeny and comparative genomics of the fungal order Sordariales.</title>
        <authorList>
            <person name="Hensen N."/>
            <person name="Bonometti L."/>
            <person name="Westerberg I."/>
            <person name="Brannstrom I.O."/>
            <person name="Guillou S."/>
            <person name="Cros-Aarteil S."/>
            <person name="Calhoun S."/>
            <person name="Haridas S."/>
            <person name="Kuo A."/>
            <person name="Mondo S."/>
            <person name="Pangilinan J."/>
            <person name="Riley R."/>
            <person name="LaButti K."/>
            <person name="Andreopoulos B."/>
            <person name="Lipzen A."/>
            <person name="Chen C."/>
            <person name="Yan M."/>
            <person name="Daum C."/>
            <person name="Ng V."/>
            <person name="Clum A."/>
            <person name="Steindorff A."/>
            <person name="Ohm R.A."/>
            <person name="Martin F."/>
            <person name="Silar P."/>
            <person name="Natvig D.O."/>
            <person name="Lalanne C."/>
            <person name="Gautier V."/>
            <person name="Ament-Velasquez S.L."/>
            <person name="Kruys A."/>
            <person name="Hutchinson M.I."/>
            <person name="Powell A.J."/>
            <person name="Barry K."/>
            <person name="Miller A.N."/>
            <person name="Grigoriev I.V."/>
            <person name="Debuchy R."/>
            <person name="Gladieux P."/>
            <person name="Hiltunen Thoren M."/>
            <person name="Johannesson H."/>
        </authorList>
    </citation>
    <scope>NUCLEOTIDE SEQUENCE</scope>
    <source>
        <strain evidence="2">PSN243</strain>
    </source>
</reference>
<evidence type="ECO:0000313" key="3">
    <source>
        <dbReference type="Proteomes" id="UP001321760"/>
    </source>
</evidence>
<evidence type="ECO:0008006" key="4">
    <source>
        <dbReference type="Google" id="ProtNLM"/>
    </source>
</evidence>
<gene>
    <name evidence="2" type="ORF">QBC34DRAFT_103164</name>
</gene>
<feature type="transmembrane region" description="Helical" evidence="1">
    <location>
        <begin position="6"/>
        <end position="25"/>
    </location>
</feature>
<organism evidence="2 3">
    <name type="scientific">Podospora aff. communis PSN243</name>
    <dbReference type="NCBI Taxonomy" id="3040156"/>
    <lineage>
        <taxon>Eukaryota</taxon>
        <taxon>Fungi</taxon>
        <taxon>Dikarya</taxon>
        <taxon>Ascomycota</taxon>
        <taxon>Pezizomycotina</taxon>
        <taxon>Sordariomycetes</taxon>
        <taxon>Sordariomycetidae</taxon>
        <taxon>Sordariales</taxon>
        <taxon>Podosporaceae</taxon>
        <taxon>Podospora</taxon>
    </lineage>
</organism>
<keyword evidence="1" id="KW-1133">Transmembrane helix</keyword>
<evidence type="ECO:0000256" key="1">
    <source>
        <dbReference type="SAM" id="Phobius"/>
    </source>
</evidence>
<protein>
    <recommendedName>
        <fullName evidence="4">Secreted protein</fullName>
    </recommendedName>
</protein>
<keyword evidence="1" id="KW-0812">Transmembrane</keyword>
<accession>A0AAV9H2M6</accession>
<name>A0AAV9H2M6_9PEZI</name>
<keyword evidence="1" id="KW-0472">Membrane</keyword>
<dbReference type="Proteomes" id="UP001321760">
    <property type="component" value="Unassembled WGS sequence"/>
</dbReference>
<dbReference type="EMBL" id="MU865915">
    <property type="protein sequence ID" value="KAK4454847.1"/>
    <property type="molecule type" value="Genomic_DNA"/>
</dbReference>
<sequence>MTCGGAIWMAMWWETTVLIVVLVAWDRTEARFDAFRRLQGSRQQQERILCWPGELIATWRTKDFILRSPEGSRYLGTSGVFLHIHSIVPAIKENKIGV</sequence>
<reference evidence="2" key="2">
    <citation type="submission" date="2023-05" db="EMBL/GenBank/DDBJ databases">
        <authorList>
            <consortium name="Lawrence Berkeley National Laboratory"/>
            <person name="Steindorff A."/>
            <person name="Hensen N."/>
            <person name="Bonometti L."/>
            <person name="Westerberg I."/>
            <person name="Brannstrom I.O."/>
            <person name="Guillou S."/>
            <person name="Cros-Aarteil S."/>
            <person name="Calhoun S."/>
            <person name="Haridas S."/>
            <person name="Kuo A."/>
            <person name="Mondo S."/>
            <person name="Pangilinan J."/>
            <person name="Riley R."/>
            <person name="Labutti K."/>
            <person name="Andreopoulos B."/>
            <person name="Lipzen A."/>
            <person name="Chen C."/>
            <person name="Yanf M."/>
            <person name="Daum C."/>
            <person name="Ng V."/>
            <person name="Clum A."/>
            <person name="Ohm R."/>
            <person name="Martin F."/>
            <person name="Silar P."/>
            <person name="Natvig D."/>
            <person name="Lalanne C."/>
            <person name="Gautier V."/>
            <person name="Ament-Velasquez S.L."/>
            <person name="Kruys A."/>
            <person name="Hutchinson M.I."/>
            <person name="Powell A.J."/>
            <person name="Barry K."/>
            <person name="Miller A.N."/>
            <person name="Grigoriev I.V."/>
            <person name="Debuchy R."/>
            <person name="Gladieux P."/>
            <person name="Thoren M.H."/>
            <person name="Johannesson H."/>
        </authorList>
    </citation>
    <scope>NUCLEOTIDE SEQUENCE</scope>
    <source>
        <strain evidence="2">PSN243</strain>
    </source>
</reference>
<keyword evidence="3" id="KW-1185">Reference proteome</keyword>